<reference evidence="4 5" key="1">
    <citation type="journal article" date="2015" name="Stand. Genomic Sci.">
        <title>Genomic Encyclopedia of Bacterial and Archaeal Type Strains, Phase III: the genomes of soil and plant-associated and newly described type strains.</title>
        <authorList>
            <person name="Whitman W.B."/>
            <person name="Woyke T."/>
            <person name="Klenk H.P."/>
            <person name="Zhou Y."/>
            <person name="Lilburn T.G."/>
            <person name="Beck B.J."/>
            <person name="De Vos P."/>
            <person name="Vandamme P."/>
            <person name="Eisen J.A."/>
            <person name="Garrity G."/>
            <person name="Hugenholtz P."/>
            <person name="Kyrpides N.C."/>
        </authorList>
    </citation>
    <scope>NUCLEOTIDE SEQUENCE [LARGE SCALE GENOMIC DNA]</scope>
    <source>
        <strain evidence="4 5">CGMCC 1.10822</strain>
    </source>
</reference>
<dbReference type="GO" id="GO:0006310">
    <property type="term" value="P:DNA recombination"/>
    <property type="evidence" value="ECO:0007669"/>
    <property type="project" value="UniProtKB-KW"/>
</dbReference>
<dbReference type="RefSeq" id="WP_145647011.1">
    <property type="nucleotide sequence ID" value="NZ_VLLB01000001.1"/>
</dbReference>
<keyword evidence="5" id="KW-1185">Reference proteome</keyword>
<evidence type="ECO:0000256" key="1">
    <source>
        <dbReference type="ARBA" id="ARBA00022908"/>
    </source>
</evidence>
<dbReference type="Proteomes" id="UP000318431">
    <property type="component" value="Unassembled WGS sequence"/>
</dbReference>
<dbReference type="PANTHER" id="PTHR30349:SF88">
    <property type="entry name" value="BLL1584 PROTEIN"/>
    <property type="match status" value="1"/>
</dbReference>
<accession>A0A562RKW4</accession>
<dbReference type="OrthoDB" id="102994at2"/>
<dbReference type="PROSITE" id="PS51898">
    <property type="entry name" value="TYR_RECOMBINASE"/>
    <property type="match status" value="1"/>
</dbReference>
<gene>
    <name evidence="4" type="ORF">IP91_00311</name>
</gene>
<comment type="caution">
    <text evidence="4">The sequence shown here is derived from an EMBL/GenBank/DDBJ whole genome shotgun (WGS) entry which is preliminary data.</text>
</comment>
<evidence type="ECO:0000256" key="2">
    <source>
        <dbReference type="ARBA" id="ARBA00023172"/>
    </source>
</evidence>
<evidence type="ECO:0000313" key="5">
    <source>
        <dbReference type="Proteomes" id="UP000318431"/>
    </source>
</evidence>
<dbReference type="GO" id="GO:0015074">
    <property type="term" value="P:DNA integration"/>
    <property type="evidence" value="ECO:0007669"/>
    <property type="project" value="UniProtKB-KW"/>
</dbReference>
<dbReference type="InterPro" id="IPR011010">
    <property type="entry name" value="DNA_brk_join_enz"/>
</dbReference>
<dbReference type="PANTHER" id="PTHR30349">
    <property type="entry name" value="PHAGE INTEGRASE-RELATED"/>
    <property type="match status" value="1"/>
</dbReference>
<name>A0A562RKW4_9BURK</name>
<dbReference type="AlphaFoldDB" id="A0A562RKW4"/>
<dbReference type="EMBL" id="VLLB01000001">
    <property type="protein sequence ID" value="TWI69244.1"/>
    <property type="molecule type" value="Genomic_DNA"/>
</dbReference>
<feature type="domain" description="Tyr recombinase" evidence="3">
    <location>
        <begin position="215"/>
        <end position="386"/>
    </location>
</feature>
<dbReference type="Pfam" id="PF00589">
    <property type="entry name" value="Phage_integrase"/>
    <property type="match status" value="1"/>
</dbReference>
<evidence type="ECO:0000313" key="4">
    <source>
        <dbReference type="EMBL" id="TWI69244.1"/>
    </source>
</evidence>
<dbReference type="InterPro" id="IPR013762">
    <property type="entry name" value="Integrase-like_cat_sf"/>
</dbReference>
<sequence>MVQRIDTVASRAKLAVRKEPYWSRISAGVSVGFRKASETSAGRWIARQSLDDGRRIEHALGTLEEWAAHLRYDKAVELARAFASQLPEARVIAADTFTVMNACDAYVSRIREMKGDGPADELQARYQRWINLDPVANQLLARLTREHMDAFRRRLVASPVRSTGKKMLRKRSKDTVNRDLAAVRAALNKALSDHRVASDFAWKEPLKAFPNTSRRRTLYLDRDQRRAMIDSAPNDLAKLLRGLCLLPLRPGALAALTIGAYDARLQVLTVGRDKSGQNRCIKLPPAAAEICAAKDSNLSPTSPLFARADGRRWNKDAWKKPIAKAVALAQLPPTTTAYTLRHSVITDLVHDGLDLLTVAQISGTSVAMIEKHYGHLRPNAAINALAKLVL</sequence>
<organism evidence="4 5">
    <name type="scientific">Pseudoduganella lurida</name>
    <dbReference type="NCBI Taxonomy" id="1036180"/>
    <lineage>
        <taxon>Bacteria</taxon>
        <taxon>Pseudomonadati</taxon>
        <taxon>Pseudomonadota</taxon>
        <taxon>Betaproteobacteria</taxon>
        <taxon>Burkholderiales</taxon>
        <taxon>Oxalobacteraceae</taxon>
        <taxon>Telluria group</taxon>
        <taxon>Pseudoduganella</taxon>
    </lineage>
</organism>
<keyword evidence="1" id="KW-0229">DNA integration</keyword>
<dbReference type="InterPro" id="IPR002104">
    <property type="entry name" value="Integrase_catalytic"/>
</dbReference>
<dbReference type="SUPFAM" id="SSF56349">
    <property type="entry name" value="DNA breaking-rejoining enzymes"/>
    <property type="match status" value="1"/>
</dbReference>
<keyword evidence="2" id="KW-0233">DNA recombination</keyword>
<dbReference type="InterPro" id="IPR050090">
    <property type="entry name" value="Tyrosine_recombinase_XerCD"/>
</dbReference>
<protein>
    <submittedName>
        <fullName evidence="4">Site-specific recombinase XerD</fullName>
    </submittedName>
</protein>
<dbReference type="Gene3D" id="1.10.443.10">
    <property type="entry name" value="Intergrase catalytic core"/>
    <property type="match status" value="1"/>
</dbReference>
<evidence type="ECO:0000259" key="3">
    <source>
        <dbReference type="PROSITE" id="PS51898"/>
    </source>
</evidence>
<dbReference type="GO" id="GO:0003677">
    <property type="term" value="F:DNA binding"/>
    <property type="evidence" value="ECO:0007669"/>
    <property type="project" value="InterPro"/>
</dbReference>
<proteinExistence type="predicted"/>